<dbReference type="InterPro" id="IPR006710">
    <property type="entry name" value="Glyco_hydro_43"/>
</dbReference>
<dbReference type="PANTHER" id="PTHR42812:SF5">
    <property type="entry name" value="ENDO-ARABINASE"/>
    <property type="match status" value="1"/>
</dbReference>
<evidence type="ECO:0000256" key="5">
    <source>
        <dbReference type="PIRSR" id="PIRSR606710-2"/>
    </source>
</evidence>
<dbReference type="InterPro" id="IPR013320">
    <property type="entry name" value="ConA-like_dom_sf"/>
</dbReference>
<feature type="site" description="Important for catalytic activity, responsible for pKa modulation of the active site Glu and correct orientation of both the proton donor and substrate" evidence="5">
    <location>
        <position position="165"/>
    </location>
</feature>
<comment type="caution">
    <text evidence="8">The sequence shown here is derived from an EMBL/GenBank/DDBJ whole genome shotgun (WGS) entry which is preliminary data.</text>
</comment>
<dbReference type="InterPro" id="IPR023296">
    <property type="entry name" value="Glyco_hydro_beta-prop_sf"/>
</dbReference>
<dbReference type="AlphaFoldDB" id="A0A4V2UUB8"/>
<feature type="active site" description="Proton donor" evidence="4">
    <location>
        <position position="225"/>
    </location>
</feature>
<dbReference type="InterPro" id="IPR041542">
    <property type="entry name" value="GH43_C2"/>
</dbReference>
<dbReference type="Gene3D" id="2.60.120.200">
    <property type="match status" value="1"/>
</dbReference>
<dbReference type="GO" id="GO:0004553">
    <property type="term" value="F:hydrolase activity, hydrolyzing O-glycosyl compounds"/>
    <property type="evidence" value="ECO:0007669"/>
    <property type="project" value="InterPro"/>
</dbReference>
<dbReference type="GO" id="GO:0005975">
    <property type="term" value="P:carbohydrate metabolic process"/>
    <property type="evidence" value="ECO:0007669"/>
    <property type="project" value="InterPro"/>
</dbReference>
<reference evidence="8 9" key="1">
    <citation type="submission" date="2019-03" db="EMBL/GenBank/DDBJ databases">
        <title>Genomic Encyclopedia of Type Strains, Phase IV (KMG-IV): sequencing the most valuable type-strain genomes for metagenomic binning, comparative biology and taxonomic classification.</title>
        <authorList>
            <person name="Goeker M."/>
        </authorList>
    </citation>
    <scope>NUCLEOTIDE SEQUENCE [LARGE SCALE GENOMIC DNA]</scope>
    <source>
        <strain evidence="8 9">DSM 21100</strain>
    </source>
</reference>
<evidence type="ECO:0000256" key="6">
    <source>
        <dbReference type="RuleBase" id="RU361187"/>
    </source>
</evidence>
<evidence type="ECO:0000259" key="7">
    <source>
        <dbReference type="Pfam" id="PF17851"/>
    </source>
</evidence>
<dbReference type="Pfam" id="PF17851">
    <property type="entry name" value="GH43_C2"/>
    <property type="match status" value="1"/>
</dbReference>
<accession>A0A4V2UUB8</accession>
<evidence type="ECO:0000256" key="4">
    <source>
        <dbReference type="PIRSR" id="PIRSR606710-1"/>
    </source>
</evidence>
<dbReference type="OrthoDB" id="9801455at2"/>
<dbReference type="PANTHER" id="PTHR42812">
    <property type="entry name" value="BETA-XYLOSIDASE"/>
    <property type="match status" value="1"/>
</dbReference>
<evidence type="ECO:0000313" key="8">
    <source>
        <dbReference type="EMBL" id="TCS90083.1"/>
    </source>
</evidence>
<comment type="similarity">
    <text evidence="1 6">Belongs to the glycosyl hydrolase 43 family.</text>
</comment>
<dbReference type="Pfam" id="PF04616">
    <property type="entry name" value="Glyco_hydro_43"/>
    <property type="match status" value="1"/>
</dbReference>
<dbReference type="SUPFAM" id="SSF49899">
    <property type="entry name" value="Concanavalin A-like lectins/glucanases"/>
    <property type="match status" value="1"/>
</dbReference>
<evidence type="ECO:0000313" key="9">
    <source>
        <dbReference type="Proteomes" id="UP000295807"/>
    </source>
</evidence>
<gene>
    <name evidence="8" type="ORF">EDD80_101281</name>
</gene>
<dbReference type="InterPro" id="IPR051795">
    <property type="entry name" value="Glycosyl_Hydrlase_43"/>
</dbReference>
<feature type="domain" description="Beta-xylosidase C-terminal Concanavalin A-like" evidence="7">
    <location>
        <begin position="346"/>
        <end position="522"/>
    </location>
</feature>
<organism evidence="8 9">
    <name type="scientific">Anseongella ginsenosidimutans</name>
    <dbReference type="NCBI Taxonomy" id="496056"/>
    <lineage>
        <taxon>Bacteria</taxon>
        <taxon>Pseudomonadati</taxon>
        <taxon>Bacteroidota</taxon>
        <taxon>Sphingobacteriia</taxon>
        <taxon>Sphingobacteriales</taxon>
        <taxon>Sphingobacteriaceae</taxon>
        <taxon>Anseongella</taxon>
    </lineage>
</organism>
<protein>
    <submittedName>
        <fullName evidence="8">Beta-xylosidase</fullName>
    </submittedName>
</protein>
<keyword evidence="9" id="KW-1185">Reference proteome</keyword>
<evidence type="ECO:0000256" key="2">
    <source>
        <dbReference type="ARBA" id="ARBA00022801"/>
    </source>
</evidence>
<dbReference type="Gene3D" id="2.115.10.20">
    <property type="entry name" value="Glycosyl hydrolase domain, family 43"/>
    <property type="match status" value="1"/>
</dbReference>
<dbReference type="Proteomes" id="UP000295807">
    <property type="component" value="Unassembled WGS sequence"/>
</dbReference>
<sequence length="534" mass="58367">MKNTRLLLLAALAACGIYSCSPGGGNKEEKSRSGLAQDEQAQGIVNPVLAGDRPDPTVVKIGDTYWASATSNEWSPLFPIFKSTDLVNWELVTYVFPEGAPDWARNNFWAPELAYDEEQGKVYIYYTARDKETGRLSCAVASADSPEGPYLDHGPLVAQELGSIDAFEARDENGKLYLLWKEDGNSRDQPTPIWAQEINESRTELLGEPKELFRNDKPWEGQLVEGVAIFRKDDYFYATYSAGACCNKECNYKAGVARAKNLLGPWEKYEKNPILKDNESFRCPGHGTVVEKDGDLYYLYHAYSTKSDVYVGRQGVLEKISWTEDGWPVVANDAVFSRETGSLDFTDDFSGASLQPIWQWRVTQDISYETGPEGLKLGASEENQQLGTVLVQLTKTLDYQATATLDLTAAGTGAEGGLALVGADNNGFGAPLAAIGISAGKDGVKVWKTTQGETSLIAGAPLPEDLSNIPLRMEVAEGHLLSFSIEKDGAWESLATGIDAAPFVPWGMGFRLGLVAKGNPSQTLNFKKFELVNE</sequence>
<evidence type="ECO:0000256" key="1">
    <source>
        <dbReference type="ARBA" id="ARBA00009865"/>
    </source>
</evidence>
<dbReference type="RefSeq" id="WP_132127543.1">
    <property type="nucleotide sequence ID" value="NZ_CP042432.1"/>
</dbReference>
<dbReference type="SUPFAM" id="SSF75005">
    <property type="entry name" value="Arabinanase/levansucrase/invertase"/>
    <property type="match status" value="1"/>
</dbReference>
<name>A0A4V2UUB8_9SPHI</name>
<dbReference type="CDD" id="cd08999">
    <property type="entry name" value="GH43_ABN-like"/>
    <property type="match status" value="1"/>
</dbReference>
<keyword evidence="3 6" id="KW-0326">Glycosidase</keyword>
<keyword evidence="2 6" id="KW-0378">Hydrolase</keyword>
<evidence type="ECO:0000256" key="3">
    <source>
        <dbReference type="ARBA" id="ARBA00023295"/>
    </source>
</evidence>
<proteinExistence type="inferred from homology"/>
<dbReference type="PROSITE" id="PS51257">
    <property type="entry name" value="PROKAR_LIPOPROTEIN"/>
    <property type="match status" value="1"/>
</dbReference>
<feature type="active site" description="Proton acceptor" evidence="4">
    <location>
        <position position="55"/>
    </location>
</feature>
<dbReference type="EMBL" id="SMAD01000001">
    <property type="protein sequence ID" value="TCS90083.1"/>
    <property type="molecule type" value="Genomic_DNA"/>
</dbReference>